<evidence type="ECO:0000313" key="5">
    <source>
        <dbReference type="Proteomes" id="UP000879542"/>
    </source>
</evidence>
<evidence type="ECO:0000259" key="2">
    <source>
        <dbReference type="Pfam" id="PF01471"/>
    </source>
</evidence>
<gene>
    <name evidence="4" type="ORF">KRQ00_001024</name>
</gene>
<dbReference type="InterPro" id="IPR002477">
    <property type="entry name" value="Peptidoglycan-bd-like"/>
</dbReference>
<dbReference type="RefSeq" id="WP_003430816.1">
    <property type="nucleotide sequence ID" value="NZ_AP025558.1"/>
</dbReference>
<dbReference type="Proteomes" id="UP000879542">
    <property type="component" value="Unassembled WGS sequence"/>
</dbReference>
<dbReference type="Pfam" id="PF01471">
    <property type="entry name" value="PG_binding_1"/>
    <property type="match status" value="1"/>
</dbReference>
<comment type="caution">
    <text evidence="4">The sequence shown here is derived from an EMBL/GenBank/DDBJ whole genome shotgun (WGS) entry which is preliminary data.</text>
</comment>
<dbReference type="InterPro" id="IPR036366">
    <property type="entry name" value="PGBDSf"/>
</dbReference>
<proteinExistence type="predicted"/>
<evidence type="ECO:0000259" key="3">
    <source>
        <dbReference type="Pfam" id="PF21398"/>
    </source>
</evidence>
<dbReference type="Pfam" id="PF21398">
    <property type="entry name" value="PG_binding_5"/>
    <property type="match status" value="1"/>
</dbReference>
<dbReference type="InterPro" id="IPR036365">
    <property type="entry name" value="PGBD-like_sf"/>
</dbReference>
<reference evidence="4" key="2">
    <citation type="submission" date="2021-06" db="EMBL/GenBank/DDBJ databases">
        <authorList>
            <consortium name="NCBI Pathogen Detection Project"/>
        </authorList>
    </citation>
    <scope>NUCLEOTIDE SEQUENCE</scope>
    <source>
        <strain evidence="4">Clostridioides</strain>
    </source>
</reference>
<evidence type="ECO:0000256" key="1">
    <source>
        <dbReference type="SAM" id="SignalP"/>
    </source>
</evidence>
<dbReference type="InterPro" id="IPR048807">
    <property type="entry name" value="PG-bd"/>
</dbReference>
<keyword evidence="1" id="KW-0732">Signal</keyword>
<feature type="chain" id="PRO_5041112417" evidence="1">
    <location>
        <begin position="26"/>
        <end position="197"/>
    </location>
</feature>
<dbReference type="AlphaFoldDB" id="A0A9P4D8W3"/>
<dbReference type="EMBL" id="DAEQIJ010000003">
    <property type="protein sequence ID" value="HBH2619288.1"/>
    <property type="molecule type" value="Genomic_DNA"/>
</dbReference>
<reference evidence="4" key="1">
    <citation type="journal article" date="2018" name="Genome Biol.">
        <title>SKESA: strategic k-mer extension for scrupulous assemblies.</title>
        <authorList>
            <person name="Souvorov A."/>
            <person name="Agarwala R."/>
            <person name="Lipman D.J."/>
        </authorList>
    </citation>
    <scope>NUCLEOTIDE SEQUENCE</scope>
    <source>
        <strain evidence="4">Clostridioides</strain>
    </source>
</reference>
<feature type="domain" description="Putative peptidoglycan-binding" evidence="3">
    <location>
        <begin position="44"/>
        <end position="92"/>
    </location>
</feature>
<dbReference type="SUPFAM" id="SSF47090">
    <property type="entry name" value="PGBD-like"/>
    <property type="match status" value="1"/>
</dbReference>
<name>A0A9P4D8W3_CLODI</name>
<dbReference type="Gene3D" id="1.10.101.10">
    <property type="entry name" value="PGBD-like superfamily/PGBD"/>
    <property type="match status" value="1"/>
</dbReference>
<protein>
    <submittedName>
        <fullName evidence="4">Peptidoglycan-binding protein</fullName>
    </submittedName>
</protein>
<feature type="domain" description="Peptidoglycan binding-like" evidence="2">
    <location>
        <begin position="136"/>
        <end position="191"/>
    </location>
</feature>
<organism evidence="4 5">
    <name type="scientific">Clostridioides difficile</name>
    <name type="common">Peptoclostridium difficile</name>
    <dbReference type="NCBI Taxonomy" id="1496"/>
    <lineage>
        <taxon>Bacteria</taxon>
        <taxon>Bacillati</taxon>
        <taxon>Bacillota</taxon>
        <taxon>Clostridia</taxon>
        <taxon>Peptostreptococcales</taxon>
        <taxon>Peptostreptococcaceae</taxon>
        <taxon>Clostridioides</taxon>
    </lineage>
</organism>
<accession>A0A9P4D8W3</accession>
<evidence type="ECO:0000313" key="4">
    <source>
        <dbReference type="EMBL" id="HBH2619288.1"/>
    </source>
</evidence>
<sequence>MLKKIKKVLSIACCLFILGGSISFADLENNNEINDKSVENPIYEFNIQGYTFTYENAPQRIKDEYNKTCRELNITPSPSTEIFIPIDEISKYTDTVPLFEIDEFNVKYFGTRFEVTGAKTYTVGVSTYVGYGHTTSGNPVHLAQLLLKKSGYSIAIDSLFGSSTYSKVRSFQSKYGLSVDGVVGLGTWNKLAQVTNA</sequence>
<feature type="signal peptide" evidence="1">
    <location>
        <begin position="1"/>
        <end position="25"/>
    </location>
</feature>